<feature type="non-terminal residue" evidence="2">
    <location>
        <position position="214"/>
    </location>
</feature>
<evidence type="ECO:0000313" key="1">
    <source>
        <dbReference type="Proteomes" id="UP000694941"/>
    </source>
</evidence>
<reference evidence="2" key="1">
    <citation type="submission" date="2025-08" db="UniProtKB">
        <authorList>
            <consortium name="RefSeq"/>
        </authorList>
    </citation>
    <scope>IDENTIFICATION</scope>
    <source>
        <tissue evidence="2">Muscle</tissue>
    </source>
</reference>
<keyword evidence="1" id="KW-1185">Reference proteome</keyword>
<accession>A0ABM1BKE9</accession>
<proteinExistence type="predicted"/>
<sequence length="214" mass="24338">MAMPMETGRRGSFSSEEKFPMEDLECNTNIDSNEKMEEVNDLDLKNEAQCGDAEELLENYNHYTNGSSQPQQGSCNWTRAMYTLLPSTRAYTLRRRANRKITPATGVPSSVTLPRSFQKFVEPDESLTAHLQNQLTMQRSWKVGKRDLPRRSRHSFGVVHKTTDIKVDGIDVPDHVLPVSEEVSPINVSEEECQWEMLTAVPSFAVPMAVKREF</sequence>
<dbReference type="Proteomes" id="UP000694941">
    <property type="component" value="Unplaced"/>
</dbReference>
<dbReference type="GeneID" id="106467915"/>
<name>A0ABM1BKE9_LIMPO</name>
<evidence type="ECO:0000313" key="2">
    <source>
        <dbReference type="RefSeq" id="XP_013783754.1"/>
    </source>
</evidence>
<dbReference type="RefSeq" id="XP_013783754.1">
    <property type="nucleotide sequence ID" value="XM_013928300.2"/>
</dbReference>
<organism evidence="1 2">
    <name type="scientific">Limulus polyphemus</name>
    <name type="common">Atlantic horseshoe crab</name>
    <dbReference type="NCBI Taxonomy" id="6850"/>
    <lineage>
        <taxon>Eukaryota</taxon>
        <taxon>Metazoa</taxon>
        <taxon>Ecdysozoa</taxon>
        <taxon>Arthropoda</taxon>
        <taxon>Chelicerata</taxon>
        <taxon>Merostomata</taxon>
        <taxon>Xiphosura</taxon>
        <taxon>Limulidae</taxon>
        <taxon>Limulus</taxon>
    </lineage>
</organism>
<protein>
    <submittedName>
        <fullName evidence="2">Uncharacterized protein LOC106467915</fullName>
    </submittedName>
</protein>
<gene>
    <name evidence="2" type="primary">LOC106467915</name>
</gene>